<protein>
    <submittedName>
        <fullName evidence="2">Uncharacterized protein</fullName>
    </submittedName>
</protein>
<evidence type="ECO:0000256" key="1">
    <source>
        <dbReference type="SAM" id="MobiDB-lite"/>
    </source>
</evidence>
<gene>
    <name evidence="2" type="ORF">TSPGSL018_5935</name>
</gene>
<proteinExistence type="predicted"/>
<dbReference type="AlphaFoldDB" id="A0A061RGL0"/>
<reference evidence="2" key="1">
    <citation type="submission" date="2014-05" db="EMBL/GenBank/DDBJ databases">
        <title>The transcriptome of the halophilic microalga Tetraselmis sp. GSL018 isolated from the Great Salt Lake, Utah.</title>
        <authorList>
            <person name="Jinkerson R.E."/>
            <person name="D'Adamo S."/>
            <person name="Posewitz M.C."/>
        </authorList>
    </citation>
    <scope>NUCLEOTIDE SEQUENCE</scope>
    <source>
        <strain evidence="2">GSL018</strain>
    </source>
</reference>
<feature type="region of interest" description="Disordered" evidence="1">
    <location>
        <begin position="1"/>
        <end position="26"/>
    </location>
</feature>
<sequence>MAAPRPSCARPIFQESGPRGEPSRHPAPLAVKLLPQTLPLPFLCFSERVARTWESHFAQPLLRAARCSLSAPCRLLAPRPTIPGCAFMFQSLGPFCYCHGRASPGKFGRGGKRAFQGRRHTCLLHPDWDAAFGP</sequence>
<accession>A0A061RGL0</accession>
<name>A0A061RGL0_9CHLO</name>
<organism evidence="2">
    <name type="scientific">Tetraselmis sp. GSL018</name>
    <dbReference type="NCBI Taxonomy" id="582737"/>
    <lineage>
        <taxon>Eukaryota</taxon>
        <taxon>Viridiplantae</taxon>
        <taxon>Chlorophyta</taxon>
        <taxon>core chlorophytes</taxon>
        <taxon>Chlorodendrophyceae</taxon>
        <taxon>Chlorodendrales</taxon>
        <taxon>Chlorodendraceae</taxon>
        <taxon>Tetraselmis</taxon>
    </lineage>
</organism>
<dbReference type="EMBL" id="GBEZ01016640">
    <property type="protein sequence ID" value="JAC69626.1"/>
    <property type="molecule type" value="Transcribed_RNA"/>
</dbReference>
<feature type="non-terminal residue" evidence="2">
    <location>
        <position position="134"/>
    </location>
</feature>
<evidence type="ECO:0000313" key="2">
    <source>
        <dbReference type="EMBL" id="JAC69626.1"/>
    </source>
</evidence>